<comment type="similarity">
    <text evidence="1">Belongs to the lunapark family.</text>
</comment>
<keyword evidence="1" id="KW-0479">Metal-binding</keyword>
<sequence length="393" mass="42913">MVSFWPWRRDDSSTASFEKTLSTLSAKIADTQARLDAIRSRSRRVKVLWTLYLSFAYLVYAIVVVLIQGSHQMGVYEWAAVGGGPVLIYVARTTLTAYYNYRIESLSSRLKEQHVEREKTIKKLKEATRYDSTLELIEKYGGAEGRPRSRGDDDQGGGEGGDVRGRGPRHSMGGSSPNPGAPRRTNLPPPPTANIQRRPLTPEPGLPQPGPEAMRPHHQDPSSPAVIPVTEEFAPNAYGHTPPPPSQQAARLDAAADPHWYDRVLDLLLGEDETAAKNRIVLICHQCRLVNGQAPPGTKALSEVGTWKCMSCGAVNGEMDEGKRIVREVLGARGKSSRRPAPSAGGRADSDPEVEFEEEAGGYQDDVEPEVVGGTTEEDEGGVSGVRRRKGKK</sequence>
<accession>A0AAE8SZT6</accession>
<dbReference type="AlphaFoldDB" id="A0AAE8SZT6"/>
<comment type="function">
    <text evidence="1">Plays a role in determining ER morphology.</text>
</comment>
<dbReference type="PANTHER" id="PTHR22166:SF12">
    <property type="entry name" value="ENDOPLASMIC RETICULUM JUNCTION FORMATION PROTEIN LUNAPARK"/>
    <property type="match status" value="1"/>
</dbReference>
<dbReference type="GO" id="GO:0098826">
    <property type="term" value="C:endoplasmic reticulum tubular network membrane"/>
    <property type="evidence" value="ECO:0007669"/>
    <property type="project" value="UniProtKB-UniRule"/>
</dbReference>
<keyword evidence="1" id="KW-0256">Endoplasmic reticulum</keyword>
<keyword evidence="1" id="KW-0472">Membrane</keyword>
<feature type="region of interest" description="Disordered" evidence="2">
    <location>
        <begin position="139"/>
        <end position="225"/>
    </location>
</feature>
<dbReference type="GO" id="GO:0071788">
    <property type="term" value="P:endoplasmic reticulum tubular network maintenance"/>
    <property type="evidence" value="ECO:0007669"/>
    <property type="project" value="UniProtKB-UniRule"/>
</dbReference>
<feature type="compositionally biased region" description="Pro residues" evidence="2">
    <location>
        <begin position="201"/>
        <end position="210"/>
    </location>
</feature>
<feature type="domain" description="Lunapark zinc ribbon" evidence="3">
    <location>
        <begin position="260"/>
        <end position="316"/>
    </location>
</feature>
<evidence type="ECO:0000313" key="4">
    <source>
        <dbReference type="EMBL" id="SPO07306.1"/>
    </source>
</evidence>
<keyword evidence="1" id="KW-0862">Zinc</keyword>
<dbReference type="EMBL" id="ONZQ02000019">
    <property type="protein sequence ID" value="SPO07306.1"/>
    <property type="molecule type" value="Genomic_DNA"/>
</dbReference>
<comment type="caution">
    <text evidence="4">The sequence shown here is derived from an EMBL/GenBank/DDBJ whole genome shotgun (WGS) entry which is preliminary data.</text>
</comment>
<name>A0AAE8SZT6_9PEZI</name>
<evidence type="ECO:0000313" key="5">
    <source>
        <dbReference type="Proteomes" id="UP001187682"/>
    </source>
</evidence>
<keyword evidence="5" id="KW-1185">Reference proteome</keyword>
<dbReference type="InterPro" id="IPR019273">
    <property type="entry name" value="Lunapark_Znf"/>
</dbReference>
<evidence type="ECO:0000259" key="3">
    <source>
        <dbReference type="Pfam" id="PF10058"/>
    </source>
</evidence>
<reference evidence="4" key="1">
    <citation type="submission" date="2018-03" db="EMBL/GenBank/DDBJ databases">
        <authorList>
            <person name="Guldener U."/>
        </authorList>
    </citation>
    <scope>NUCLEOTIDE SEQUENCE</scope>
</reference>
<dbReference type="Proteomes" id="UP001187682">
    <property type="component" value="Unassembled WGS sequence"/>
</dbReference>
<evidence type="ECO:0000256" key="2">
    <source>
        <dbReference type="SAM" id="MobiDB-lite"/>
    </source>
</evidence>
<keyword evidence="1" id="KW-1133">Transmembrane helix</keyword>
<feature type="region of interest" description="Disordered" evidence="2">
    <location>
        <begin position="330"/>
        <end position="393"/>
    </location>
</feature>
<dbReference type="Pfam" id="PF10058">
    <property type="entry name" value="Zn_ribbon_10"/>
    <property type="match status" value="1"/>
</dbReference>
<comment type="domain">
    <text evidence="1">The C4-type zinc finger motif is necessary both for its ER three-way tubular junction localization and formation.</text>
</comment>
<keyword evidence="1" id="KW-0812">Transmembrane</keyword>
<feature type="transmembrane region" description="Helical" evidence="1">
    <location>
        <begin position="47"/>
        <end position="67"/>
    </location>
</feature>
<organism evidence="4 5">
    <name type="scientific">Cephalotrichum gorgonifer</name>
    <dbReference type="NCBI Taxonomy" id="2041049"/>
    <lineage>
        <taxon>Eukaryota</taxon>
        <taxon>Fungi</taxon>
        <taxon>Dikarya</taxon>
        <taxon>Ascomycota</taxon>
        <taxon>Pezizomycotina</taxon>
        <taxon>Sordariomycetes</taxon>
        <taxon>Hypocreomycetidae</taxon>
        <taxon>Microascales</taxon>
        <taxon>Microascaceae</taxon>
        <taxon>Cephalotrichum</taxon>
    </lineage>
</organism>
<keyword evidence="1" id="KW-0863">Zinc-finger</keyword>
<evidence type="ECO:0000256" key="1">
    <source>
        <dbReference type="RuleBase" id="RU367073"/>
    </source>
</evidence>
<proteinExistence type="inferred from homology"/>
<dbReference type="GO" id="GO:1903373">
    <property type="term" value="P:positive regulation of endoplasmic reticulum tubular network organization"/>
    <property type="evidence" value="ECO:0007669"/>
    <property type="project" value="UniProtKB-UniRule"/>
</dbReference>
<feature type="transmembrane region" description="Helical" evidence="1">
    <location>
        <begin position="79"/>
        <end position="101"/>
    </location>
</feature>
<dbReference type="GO" id="GO:0008270">
    <property type="term" value="F:zinc ion binding"/>
    <property type="evidence" value="ECO:0007669"/>
    <property type="project" value="UniProtKB-KW"/>
</dbReference>
<dbReference type="InterPro" id="IPR040115">
    <property type="entry name" value="Lnp"/>
</dbReference>
<gene>
    <name evidence="4" type="ORF">DNG_10000</name>
</gene>
<dbReference type="PANTHER" id="PTHR22166">
    <property type="entry name" value="ENDOPLASMIC RETICULUM JUNCTION FORMATION PROTEIN LUNAPARK"/>
    <property type="match status" value="1"/>
</dbReference>
<comment type="subcellular location">
    <subcellularLocation>
        <location evidence="1">Endoplasmic reticulum membrane</location>
        <topology evidence="1">Multi-pass membrane protein</topology>
    </subcellularLocation>
</comment>
<feature type="compositionally biased region" description="Acidic residues" evidence="2">
    <location>
        <begin position="351"/>
        <end position="369"/>
    </location>
</feature>
<protein>
    <recommendedName>
        <fullName evidence="1">Endoplasmic reticulum junction formation protein lunapark</fullName>
    </recommendedName>
</protein>